<proteinExistence type="predicted"/>
<dbReference type="PANTHER" id="PTHR43222">
    <property type="entry name" value="NUDIX HYDROLASE 23"/>
    <property type="match status" value="1"/>
</dbReference>
<keyword evidence="4" id="KW-1185">Reference proteome</keyword>
<dbReference type="PROSITE" id="PS00893">
    <property type="entry name" value="NUDIX_BOX"/>
    <property type="match status" value="1"/>
</dbReference>
<name>A0ABM8YDP7_9BACI</name>
<dbReference type="RefSeq" id="WP_230575889.1">
    <property type="nucleotide sequence ID" value="NZ_CAKJTI010000018.1"/>
</dbReference>
<dbReference type="Pfam" id="PF00293">
    <property type="entry name" value="NUDIX"/>
    <property type="match status" value="1"/>
</dbReference>
<dbReference type="InterPro" id="IPR000086">
    <property type="entry name" value="NUDIX_hydrolase_dom"/>
</dbReference>
<evidence type="ECO:0000313" key="3">
    <source>
        <dbReference type="EMBL" id="CAG9613860.1"/>
    </source>
</evidence>
<dbReference type="CDD" id="cd18886">
    <property type="entry name" value="NUDIX_MutT_Nudt1"/>
    <property type="match status" value="1"/>
</dbReference>
<evidence type="ECO:0000259" key="2">
    <source>
        <dbReference type="PROSITE" id="PS51462"/>
    </source>
</evidence>
<dbReference type="PROSITE" id="PS51462">
    <property type="entry name" value="NUDIX"/>
    <property type="match status" value="1"/>
</dbReference>
<dbReference type="InterPro" id="IPR020084">
    <property type="entry name" value="NUDIX_hydrolase_CS"/>
</dbReference>
<evidence type="ECO:0000313" key="4">
    <source>
        <dbReference type="Proteomes" id="UP000789423"/>
    </source>
</evidence>
<accession>A0ABM8YDP7</accession>
<reference evidence="3 4" key="1">
    <citation type="submission" date="2021-10" db="EMBL/GenBank/DDBJ databases">
        <authorList>
            <person name="Criscuolo A."/>
        </authorList>
    </citation>
    <scope>NUCLEOTIDE SEQUENCE [LARGE SCALE GENOMIC DNA]</scope>
    <source>
        <strain evidence="4">CIP 111899</strain>
    </source>
</reference>
<dbReference type="PANTHER" id="PTHR43222:SF2">
    <property type="entry name" value="NUDIX HYDROLASE 23, CHLOROPLASTIC"/>
    <property type="match status" value="1"/>
</dbReference>
<dbReference type="Gene3D" id="3.90.79.10">
    <property type="entry name" value="Nucleoside Triphosphate Pyrophosphohydrolase"/>
    <property type="match status" value="1"/>
</dbReference>
<feature type="domain" description="Nudix hydrolase" evidence="2">
    <location>
        <begin position="1"/>
        <end position="134"/>
    </location>
</feature>
<gene>
    <name evidence="3" type="ORF">BACCIP111899_03080</name>
</gene>
<dbReference type="InterPro" id="IPR015797">
    <property type="entry name" value="NUDIX_hydrolase-like_dom_sf"/>
</dbReference>
<sequence length="162" mass="18465">MFNQTLCFIRKDDEILMLNRQKAPLQGLWNGVGGKMTKAETPTACILREIEEETGLSLTEKEVTYKGTLSWKIDNIHFGGLYLFTADLPAHILYHTPQKVAEGILDWKHISWILSEQNQGVNSLTKKFLPTVLQEDGVYEHTSVFQNEQLTQYGQQACAHIK</sequence>
<organism evidence="3 4">
    <name type="scientific">Bacillus rhizoplanae</name>
    <dbReference type="NCBI Taxonomy" id="2880966"/>
    <lineage>
        <taxon>Bacteria</taxon>
        <taxon>Bacillati</taxon>
        <taxon>Bacillota</taxon>
        <taxon>Bacilli</taxon>
        <taxon>Bacillales</taxon>
        <taxon>Bacillaceae</taxon>
        <taxon>Bacillus</taxon>
    </lineage>
</organism>
<evidence type="ECO:0000256" key="1">
    <source>
        <dbReference type="ARBA" id="ARBA00022801"/>
    </source>
</evidence>
<dbReference type="EMBL" id="CAKJTI010000018">
    <property type="protein sequence ID" value="CAG9613860.1"/>
    <property type="molecule type" value="Genomic_DNA"/>
</dbReference>
<keyword evidence="1" id="KW-0378">Hydrolase</keyword>
<protein>
    <recommendedName>
        <fullName evidence="2">Nudix hydrolase domain-containing protein</fullName>
    </recommendedName>
</protein>
<dbReference type="SUPFAM" id="SSF55811">
    <property type="entry name" value="Nudix"/>
    <property type="match status" value="1"/>
</dbReference>
<dbReference type="Proteomes" id="UP000789423">
    <property type="component" value="Unassembled WGS sequence"/>
</dbReference>
<comment type="caution">
    <text evidence="3">The sequence shown here is derived from an EMBL/GenBank/DDBJ whole genome shotgun (WGS) entry which is preliminary data.</text>
</comment>